<feature type="signal peptide" evidence="1">
    <location>
        <begin position="1"/>
        <end position="27"/>
    </location>
</feature>
<keyword evidence="1" id="KW-0732">Signal</keyword>
<evidence type="ECO:0000256" key="1">
    <source>
        <dbReference type="SAM" id="SignalP"/>
    </source>
</evidence>
<evidence type="ECO:0000313" key="3">
    <source>
        <dbReference type="Proteomes" id="UP001055200"/>
    </source>
</evidence>
<sequence length="294" mass="29979">MAPRFGPRAALSAALLAALVGCGTAPGDRPSPQTTPATVTLGPLPPPVNSARLYTAPVAVLTPGAPIMLGDDPTDPTGLCQAGFAVTDATRIIRFLTAAQCAHGDPHAPVSVSRPAPDEQNDEVGAQRIGAISDLSPGVPGAVDPPWSLPFSPVAVFGSESGDWGLPVATTVRGRPVPARAVQHPDEVMHRGATATWTSSSGTTVTGHLLDPATTPELATLPATVQRVVVAADDPDTDPPPIYNLVMGSPVTVEIGGVTANLGMVTGADPDRHWVVVDLLGPMLTERGLTLARG</sequence>
<feature type="chain" id="PRO_5046486004" evidence="1">
    <location>
        <begin position="28"/>
        <end position="294"/>
    </location>
</feature>
<evidence type="ECO:0000313" key="2">
    <source>
        <dbReference type="EMBL" id="ULN51744.1"/>
    </source>
</evidence>
<name>A0ABY3U2U3_9MYCO</name>
<dbReference type="RefSeq" id="WP_240170026.1">
    <property type="nucleotide sequence ID" value="NZ_CP092365.1"/>
</dbReference>
<dbReference type="PROSITE" id="PS51257">
    <property type="entry name" value="PROKAR_LIPOPROTEIN"/>
    <property type="match status" value="1"/>
</dbReference>
<dbReference type="EMBL" id="CP092365">
    <property type="protein sequence ID" value="ULN51744.1"/>
    <property type="molecule type" value="Genomic_DNA"/>
</dbReference>
<gene>
    <name evidence="2" type="ORF">MIU77_12665</name>
</gene>
<organism evidence="2 3">
    <name type="scientific">Mycolicibacillus parakoreensis</name>
    <dbReference type="NCBI Taxonomy" id="1069221"/>
    <lineage>
        <taxon>Bacteria</taxon>
        <taxon>Bacillati</taxon>
        <taxon>Actinomycetota</taxon>
        <taxon>Actinomycetes</taxon>
        <taxon>Mycobacteriales</taxon>
        <taxon>Mycobacteriaceae</taxon>
        <taxon>Mycolicibacillus</taxon>
    </lineage>
</organism>
<proteinExistence type="predicted"/>
<reference evidence="2" key="1">
    <citation type="submission" date="2022-08" db="EMBL/GenBank/DDBJ databases">
        <title>Complete genome sequence of 14 non-tuberculosis mycobacteria type-strains.</title>
        <authorList>
            <person name="Igarashi Y."/>
            <person name="Osugi A."/>
            <person name="Mitarai S."/>
        </authorList>
    </citation>
    <scope>NUCLEOTIDE SEQUENCE</scope>
    <source>
        <strain evidence="2">DSM 45575</strain>
    </source>
</reference>
<protein>
    <submittedName>
        <fullName evidence="2">Uncharacterized protein</fullName>
    </submittedName>
</protein>
<dbReference type="Proteomes" id="UP001055200">
    <property type="component" value="Chromosome"/>
</dbReference>
<keyword evidence="3" id="KW-1185">Reference proteome</keyword>
<accession>A0ABY3U2U3</accession>